<dbReference type="Proteomes" id="UP000324065">
    <property type="component" value="Unassembled WGS sequence"/>
</dbReference>
<dbReference type="InterPro" id="IPR050086">
    <property type="entry name" value="MetN_ABC_transporter-like"/>
</dbReference>
<evidence type="ECO:0000256" key="4">
    <source>
        <dbReference type="ARBA" id="ARBA00022475"/>
    </source>
</evidence>
<feature type="domain" description="ABC transporter" evidence="9">
    <location>
        <begin position="2"/>
        <end position="236"/>
    </location>
</feature>
<keyword evidence="4" id="KW-1003">Cell membrane</keyword>
<dbReference type="CDD" id="cd03262">
    <property type="entry name" value="ABC_HisP_GlnQ"/>
    <property type="match status" value="1"/>
</dbReference>
<comment type="subcellular location">
    <subcellularLocation>
        <location evidence="1">Cell membrane</location>
        <topology evidence="1">Peripheral membrane protein</topology>
    </subcellularLocation>
</comment>
<dbReference type="GO" id="GO:0005524">
    <property type="term" value="F:ATP binding"/>
    <property type="evidence" value="ECO:0007669"/>
    <property type="project" value="UniProtKB-KW"/>
</dbReference>
<evidence type="ECO:0000259" key="9">
    <source>
        <dbReference type="PROSITE" id="PS50893"/>
    </source>
</evidence>
<dbReference type="PROSITE" id="PS50893">
    <property type="entry name" value="ABC_TRANSPORTER_2"/>
    <property type="match status" value="1"/>
</dbReference>
<keyword evidence="5" id="KW-0547">Nucleotide-binding</keyword>
<dbReference type="Pfam" id="PF00005">
    <property type="entry name" value="ABC_tran"/>
    <property type="match status" value="1"/>
</dbReference>
<sequence>MYQVRSLYKSFGTFQALKSIDLTVPTGSTTVLIGPSGSGKSTLLRCLNLLEPINEGSILFNNQEIGTVVRDAYRIRRQVAMVFQNFELFQHLSAVENIMLAPMKVKGVPRLEAHDRALALLEKVRIPDKADSYPDELSGGQQQRVAIARALAMDPMAMLYDEPTSALDPEMIREVLDVMTELSQGGMTSICVTHELAFARRAADQIVFMEQGEVVEARPTEQFFSGTGSPRTRAFLDQILH</sequence>
<protein>
    <submittedName>
        <fullName evidence="10">Amino acid ABC transporter ATP-binding protein</fullName>
    </submittedName>
</protein>
<proteinExistence type="inferred from homology"/>
<dbReference type="OrthoDB" id="9802264at2"/>
<dbReference type="InterPro" id="IPR017871">
    <property type="entry name" value="ABC_transporter-like_CS"/>
</dbReference>
<dbReference type="Gene3D" id="3.40.50.300">
    <property type="entry name" value="P-loop containing nucleotide triphosphate hydrolases"/>
    <property type="match status" value="1"/>
</dbReference>
<comment type="caution">
    <text evidence="10">The sequence shown here is derived from an EMBL/GenBank/DDBJ whole genome shotgun (WGS) entry which is preliminary data.</text>
</comment>
<reference evidence="10 11" key="1">
    <citation type="submission" date="2019-09" db="EMBL/GenBank/DDBJ databases">
        <title>Genome sequence of Roseospira marina, one of the more divergent members of the non-sulfur purple photosynthetic bacterial family, the Rhodospirillaceae.</title>
        <authorList>
            <person name="Meyer T."/>
            <person name="Kyndt J."/>
        </authorList>
    </citation>
    <scope>NUCLEOTIDE SEQUENCE [LARGE SCALE GENOMIC DNA]</scope>
    <source>
        <strain evidence="10 11">DSM 15113</strain>
    </source>
</reference>
<dbReference type="InterPro" id="IPR027417">
    <property type="entry name" value="P-loop_NTPase"/>
</dbReference>
<gene>
    <name evidence="10" type="ORF">F1188_04465</name>
</gene>
<dbReference type="GO" id="GO:0015424">
    <property type="term" value="F:ABC-type amino acid transporter activity"/>
    <property type="evidence" value="ECO:0007669"/>
    <property type="project" value="InterPro"/>
</dbReference>
<comment type="similarity">
    <text evidence="2">Belongs to the ABC transporter superfamily.</text>
</comment>
<evidence type="ECO:0000256" key="5">
    <source>
        <dbReference type="ARBA" id="ARBA00022741"/>
    </source>
</evidence>
<keyword evidence="6 10" id="KW-0067">ATP-binding</keyword>
<evidence type="ECO:0000256" key="2">
    <source>
        <dbReference type="ARBA" id="ARBA00005417"/>
    </source>
</evidence>
<evidence type="ECO:0000313" key="10">
    <source>
        <dbReference type="EMBL" id="KAA5606797.1"/>
    </source>
</evidence>
<dbReference type="PANTHER" id="PTHR43166">
    <property type="entry name" value="AMINO ACID IMPORT ATP-BINDING PROTEIN"/>
    <property type="match status" value="1"/>
</dbReference>
<evidence type="ECO:0000256" key="7">
    <source>
        <dbReference type="ARBA" id="ARBA00022970"/>
    </source>
</evidence>
<dbReference type="PANTHER" id="PTHR43166:SF9">
    <property type="entry name" value="GLUTAMATE_ASPARTATE IMPORT ATP-BINDING PROTEIN GLTL"/>
    <property type="match status" value="1"/>
</dbReference>
<dbReference type="EMBL" id="VWPJ01000003">
    <property type="protein sequence ID" value="KAA5606797.1"/>
    <property type="molecule type" value="Genomic_DNA"/>
</dbReference>
<keyword evidence="8" id="KW-0472">Membrane</keyword>
<dbReference type="SMART" id="SM00382">
    <property type="entry name" value="AAA"/>
    <property type="match status" value="1"/>
</dbReference>
<dbReference type="SUPFAM" id="SSF52540">
    <property type="entry name" value="P-loop containing nucleoside triphosphate hydrolases"/>
    <property type="match status" value="1"/>
</dbReference>
<name>A0A5M6IFY5_9PROT</name>
<dbReference type="PIRSF" id="PIRSF039085">
    <property type="entry name" value="ABC_ATPase_HisP"/>
    <property type="match status" value="1"/>
</dbReference>
<accession>A0A5M6IFY5</accession>
<evidence type="ECO:0000256" key="1">
    <source>
        <dbReference type="ARBA" id="ARBA00004202"/>
    </source>
</evidence>
<evidence type="ECO:0000256" key="6">
    <source>
        <dbReference type="ARBA" id="ARBA00022840"/>
    </source>
</evidence>
<keyword evidence="11" id="KW-1185">Reference proteome</keyword>
<dbReference type="PROSITE" id="PS00211">
    <property type="entry name" value="ABC_TRANSPORTER_1"/>
    <property type="match status" value="1"/>
</dbReference>
<dbReference type="AlphaFoldDB" id="A0A5M6IFY5"/>
<dbReference type="InterPro" id="IPR003593">
    <property type="entry name" value="AAA+_ATPase"/>
</dbReference>
<keyword evidence="3" id="KW-0813">Transport</keyword>
<evidence type="ECO:0000256" key="3">
    <source>
        <dbReference type="ARBA" id="ARBA00022448"/>
    </source>
</evidence>
<dbReference type="GO" id="GO:0005886">
    <property type="term" value="C:plasma membrane"/>
    <property type="evidence" value="ECO:0007669"/>
    <property type="project" value="UniProtKB-SubCell"/>
</dbReference>
<evidence type="ECO:0000256" key="8">
    <source>
        <dbReference type="ARBA" id="ARBA00023136"/>
    </source>
</evidence>
<keyword evidence="7" id="KW-0029">Amino-acid transport</keyword>
<evidence type="ECO:0000313" key="11">
    <source>
        <dbReference type="Proteomes" id="UP000324065"/>
    </source>
</evidence>
<organism evidence="10 11">
    <name type="scientific">Roseospira marina</name>
    <dbReference type="NCBI Taxonomy" id="140057"/>
    <lineage>
        <taxon>Bacteria</taxon>
        <taxon>Pseudomonadati</taxon>
        <taxon>Pseudomonadota</taxon>
        <taxon>Alphaproteobacteria</taxon>
        <taxon>Rhodospirillales</taxon>
        <taxon>Rhodospirillaceae</taxon>
        <taxon>Roseospira</taxon>
    </lineage>
</organism>
<dbReference type="InterPro" id="IPR003439">
    <property type="entry name" value="ABC_transporter-like_ATP-bd"/>
</dbReference>
<dbReference type="InterPro" id="IPR030679">
    <property type="entry name" value="ABC_ATPase_HisP-typ"/>
</dbReference>
<dbReference type="GO" id="GO:0016887">
    <property type="term" value="F:ATP hydrolysis activity"/>
    <property type="evidence" value="ECO:0007669"/>
    <property type="project" value="InterPro"/>
</dbReference>